<comment type="similarity">
    <text evidence="9">Belongs to the ComGC family.</text>
</comment>
<comment type="caution">
    <text evidence="11">The sequence shown here is derived from an EMBL/GenBank/DDBJ whole genome shotgun (WGS) entry which is preliminary data.</text>
</comment>
<dbReference type="InterPro" id="IPR045584">
    <property type="entry name" value="Pilin-like"/>
</dbReference>
<gene>
    <name evidence="11" type="ORF">FC51_GL000177</name>
</gene>
<dbReference type="Gene3D" id="3.30.700.10">
    <property type="entry name" value="Glycoprotein, Type 4 Pilin"/>
    <property type="match status" value="1"/>
</dbReference>
<dbReference type="PIRSF" id="PIRSF029928">
    <property type="entry name" value="Late_competence_ComGC"/>
    <property type="match status" value="1"/>
</dbReference>
<dbReference type="AlphaFoldDB" id="A0A0R1Z9B4"/>
<evidence type="ECO:0000313" key="11">
    <source>
        <dbReference type="EMBL" id="KRM47699.1"/>
    </source>
</evidence>
<accession>A0A0R1Z9B4</accession>
<dbReference type="NCBIfam" id="TIGR02532">
    <property type="entry name" value="IV_pilin_GFxxxE"/>
    <property type="match status" value="1"/>
</dbReference>
<protein>
    <submittedName>
        <fullName evidence="11">Competence protein ComGC</fullName>
    </submittedName>
</protein>
<dbReference type="Proteomes" id="UP000051957">
    <property type="component" value="Unassembled WGS sequence"/>
</dbReference>
<dbReference type="InterPro" id="IPR016940">
    <property type="entry name" value="ComGC"/>
</dbReference>
<evidence type="ECO:0000256" key="9">
    <source>
        <dbReference type="ARBA" id="ARBA00043982"/>
    </source>
</evidence>
<evidence type="ECO:0000256" key="8">
    <source>
        <dbReference type="ARBA" id="ARBA00023287"/>
    </source>
</evidence>
<feature type="transmembrane region" description="Helical" evidence="10">
    <location>
        <begin position="12"/>
        <end position="32"/>
    </location>
</feature>
<dbReference type="GeneID" id="69804139"/>
<dbReference type="InterPro" id="IPR012902">
    <property type="entry name" value="N_methyl_site"/>
</dbReference>
<dbReference type="PATRIC" id="fig|1423784.4.peg.176"/>
<dbReference type="SUPFAM" id="SSF54523">
    <property type="entry name" value="Pili subunits"/>
    <property type="match status" value="1"/>
</dbReference>
<dbReference type="Pfam" id="PF07963">
    <property type="entry name" value="N_methyl"/>
    <property type="match status" value="1"/>
</dbReference>
<evidence type="ECO:0000256" key="5">
    <source>
        <dbReference type="ARBA" id="ARBA00022692"/>
    </source>
</evidence>
<keyword evidence="4" id="KW-0488">Methylation</keyword>
<keyword evidence="7 10" id="KW-0472">Membrane</keyword>
<keyword evidence="3" id="KW-1003">Cell membrane</keyword>
<keyword evidence="6 10" id="KW-1133">Transmembrane helix</keyword>
<evidence type="ECO:0000256" key="1">
    <source>
        <dbReference type="ARBA" id="ARBA00004162"/>
    </source>
</evidence>
<reference evidence="11 12" key="1">
    <citation type="journal article" date="2015" name="Genome Announc.">
        <title>Expanding the biotechnology potential of lactobacilli through comparative genomics of 213 strains and associated genera.</title>
        <authorList>
            <person name="Sun Z."/>
            <person name="Harris H.M."/>
            <person name="McCann A."/>
            <person name="Guo C."/>
            <person name="Argimon S."/>
            <person name="Zhang W."/>
            <person name="Yang X."/>
            <person name="Jeffery I.B."/>
            <person name="Cooney J.C."/>
            <person name="Kagawa T.F."/>
            <person name="Liu W."/>
            <person name="Song Y."/>
            <person name="Salvetti E."/>
            <person name="Wrobel A."/>
            <person name="Rasinkangas P."/>
            <person name="Parkhill J."/>
            <person name="Rea M.C."/>
            <person name="O'Sullivan O."/>
            <person name="Ritari J."/>
            <person name="Douillard F.P."/>
            <person name="Paul Ross R."/>
            <person name="Yang R."/>
            <person name="Briner A.E."/>
            <person name="Felis G.E."/>
            <person name="de Vos W.M."/>
            <person name="Barrangou R."/>
            <person name="Klaenhammer T.R."/>
            <person name="Caufield P.W."/>
            <person name="Cui Y."/>
            <person name="Zhang H."/>
            <person name="O'Toole P.W."/>
        </authorList>
    </citation>
    <scope>NUCLEOTIDE SEQUENCE [LARGE SCALE GENOMIC DNA]</scope>
    <source>
        <strain evidence="11 12">DSM 5707</strain>
    </source>
</reference>
<evidence type="ECO:0000256" key="10">
    <source>
        <dbReference type="SAM" id="Phobius"/>
    </source>
</evidence>
<comment type="subcellular location">
    <subcellularLocation>
        <location evidence="1">Cell membrane</location>
        <topology evidence="1">Single-pass membrane protein</topology>
    </subcellularLocation>
    <subcellularLocation>
        <location evidence="2">Cell surface</location>
    </subcellularLocation>
</comment>
<dbReference type="PROSITE" id="PS00409">
    <property type="entry name" value="PROKAR_NTER_METHYL"/>
    <property type="match status" value="1"/>
</dbReference>
<sequence>MKKQVKKMRSGFTLIEMTIVLFIISLLILIIIPNLSNQRKHAQSVHSSAMSEVVQAQVDAYFSQHPMAKTVSFPDLVKGGYLTAKQVKQAKDEGLKISHNEVQK</sequence>
<evidence type="ECO:0000313" key="12">
    <source>
        <dbReference type="Proteomes" id="UP000051957"/>
    </source>
</evidence>
<dbReference type="EMBL" id="AZGK01000001">
    <property type="protein sequence ID" value="KRM47699.1"/>
    <property type="molecule type" value="Genomic_DNA"/>
</dbReference>
<dbReference type="NCBIfam" id="NF040999">
    <property type="entry name" value="pilin_ComGC"/>
    <property type="match status" value="1"/>
</dbReference>
<proteinExistence type="inferred from homology"/>
<dbReference type="GO" id="GO:0030420">
    <property type="term" value="P:establishment of competence for transformation"/>
    <property type="evidence" value="ECO:0007669"/>
    <property type="project" value="UniProtKB-KW"/>
</dbReference>
<evidence type="ECO:0000256" key="3">
    <source>
        <dbReference type="ARBA" id="ARBA00022475"/>
    </source>
</evidence>
<dbReference type="RefSeq" id="WP_057909256.1">
    <property type="nucleotide sequence ID" value="NZ_AZGK01000001.1"/>
</dbReference>
<evidence type="ECO:0000256" key="2">
    <source>
        <dbReference type="ARBA" id="ARBA00004241"/>
    </source>
</evidence>
<evidence type="ECO:0000256" key="4">
    <source>
        <dbReference type="ARBA" id="ARBA00022481"/>
    </source>
</evidence>
<name>A0A0R1Z9B4_9LACO</name>
<evidence type="ECO:0000256" key="7">
    <source>
        <dbReference type="ARBA" id="ARBA00023136"/>
    </source>
</evidence>
<keyword evidence="5 10" id="KW-0812">Transmembrane</keyword>
<evidence type="ECO:0000256" key="6">
    <source>
        <dbReference type="ARBA" id="ARBA00022989"/>
    </source>
</evidence>
<dbReference type="GO" id="GO:0005886">
    <property type="term" value="C:plasma membrane"/>
    <property type="evidence" value="ECO:0007669"/>
    <property type="project" value="UniProtKB-SubCell"/>
</dbReference>
<dbReference type="GO" id="GO:0009986">
    <property type="term" value="C:cell surface"/>
    <property type="evidence" value="ECO:0007669"/>
    <property type="project" value="UniProtKB-SubCell"/>
</dbReference>
<keyword evidence="8" id="KW-0178">Competence</keyword>
<organism evidence="11 12">
    <name type="scientific">Lentilactobacillus parabuchneri DSM 5707 = NBRC 107865</name>
    <dbReference type="NCBI Taxonomy" id="1423784"/>
    <lineage>
        <taxon>Bacteria</taxon>
        <taxon>Bacillati</taxon>
        <taxon>Bacillota</taxon>
        <taxon>Bacilli</taxon>
        <taxon>Lactobacillales</taxon>
        <taxon>Lactobacillaceae</taxon>
        <taxon>Lentilactobacillus</taxon>
    </lineage>
</organism>